<dbReference type="Proteomes" id="UP000294901">
    <property type="component" value="Unassembled WGS sequence"/>
</dbReference>
<gene>
    <name evidence="2" type="ORF">C8E87_0765</name>
</gene>
<feature type="signal peptide" evidence="1">
    <location>
        <begin position="1"/>
        <end position="26"/>
    </location>
</feature>
<sequence>MRRTLAATVGGLVAAVALVAPGIAQAAEPPSEVRVIPAPSYPVYPTDQIAFAGETGFLHQRAANRP</sequence>
<dbReference type="AlphaFoldDB" id="A0A4R6JLH9"/>
<reference evidence="2 3" key="1">
    <citation type="submission" date="2019-03" db="EMBL/GenBank/DDBJ databases">
        <title>Sequencing the genomes of 1000 actinobacteria strains.</title>
        <authorList>
            <person name="Klenk H.-P."/>
        </authorList>
    </citation>
    <scope>NUCLEOTIDE SEQUENCE [LARGE SCALE GENOMIC DNA]</scope>
    <source>
        <strain evidence="2 3">DSM 43805</strain>
    </source>
</reference>
<evidence type="ECO:0000256" key="1">
    <source>
        <dbReference type="SAM" id="SignalP"/>
    </source>
</evidence>
<feature type="chain" id="PRO_5020372300" evidence="1">
    <location>
        <begin position="27"/>
        <end position="66"/>
    </location>
</feature>
<name>A0A4R6JLH9_9ACTN</name>
<accession>A0A4R6JLH9</accession>
<protein>
    <submittedName>
        <fullName evidence="2">Uncharacterized protein</fullName>
    </submittedName>
</protein>
<dbReference type="EMBL" id="SNWR01000001">
    <property type="protein sequence ID" value="TDO37160.1"/>
    <property type="molecule type" value="Genomic_DNA"/>
</dbReference>
<evidence type="ECO:0000313" key="3">
    <source>
        <dbReference type="Proteomes" id="UP000294901"/>
    </source>
</evidence>
<comment type="caution">
    <text evidence="2">The sequence shown here is derived from an EMBL/GenBank/DDBJ whole genome shotgun (WGS) entry which is preliminary data.</text>
</comment>
<dbReference type="RefSeq" id="WP_166661072.1">
    <property type="nucleotide sequence ID" value="NZ_BOMD01000109.1"/>
</dbReference>
<keyword evidence="3" id="KW-1185">Reference proteome</keyword>
<keyword evidence="1" id="KW-0732">Signal</keyword>
<organism evidence="2 3">
    <name type="scientific">Paractinoplanes brasiliensis</name>
    <dbReference type="NCBI Taxonomy" id="52695"/>
    <lineage>
        <taxon>Bacteria</taxon>
        <taxon>Bacillati</taxon>
        <taxon>Actinomycetota</taxon>
        <taxon>Actinomycetes</taxon>
        <taxon>Micromonosporales</taxon>
        <taxon>Micromonosporaceae</taxon>
        <taxon>Paractinoplanes</taxon>
    </lineage>
</organism>
<evidence type="ECO:0000313" key="2">
    <source>
        <dbReference type="EMBL" id="TDO37160.1"/>
    </source>
</evidence>
<proteinExistence type="predicted"/>